<evidence type="ECO:0000313" key="10">
    <source>
        <dbReference type="Ensembl" id="ENSPNYP00000028058.1"/>
    </source>
</evidence>
<evidence type="ECO:0000256" key="6">
    <source>
        <dbReference type="ARBA" id="ARBA00022858"/>
    </source>
</evidence>
<feature type="signal peptide" evidence="9">
    <location>
        <begin position="1"/>
        <end position="21"/>
    </location>
</feature>
<dbReference type="GO" id="GO:0036302">
    <property type="term" value="P:atrioventricular canal development"/>
    <property type="evidence" value="ECO:0007669"/>
    <property type="project" value="Ensembl"/>
</dbReference>
<accession>A0A3B4H3A9</accession>
<dbReference type="GO" id="GO:0007218">
    <property type="term" value="P:neuropeptide signaling pathway"/>
    <property type="evidence" value="ECO:0007669"/>
    <property type="project" value="TreeGrafter"/>
</dbReference>
<dbReference type="GeneTree" id="ENSGT00940000154513"/>
<dbReference type="GO" id="GO:1905072">
    <property type="term" value="P:cardiac jelly development"/>
    <property type="evidence" value="ECO:0007669"/>
    <property type="project" value="Ensembl"/>
</dbReference>
<evidence type="ECO:0000256" key="1">
    <source>
        <dbReference type="ARBA" id="ARBA00004613"/>
    </source>
</evidence>
<dbReference type="PRINTS" id="PR00711">
    <property type="entry name" value="ANATPEPTIDE"/>
</dbReference>
<evidence type="ECO:0000256" key="4">
    <source>
        <dbReference type="ARBA" id="ARBA00022702"/>
    </source>
</evidence>
<dbReference type="AlphaFoldDB" id="A0A3B4H3A9"/>
<dbReference type="GO" id="GO:0005615">
    <property type="term" value="C:extracellular space"/>
    <property type="evidence" value="ECO:0007669"/>
    <property type="project" value="TreeGrafter"/>
</dbReference>
<dbReference type="GO" id="GO:0060038">
    <property type="term" value="P:cardiac muscle cell proliferation"/>
    <property type="evidence" value="ECO:0007669"/>
    <property type="project" value="Ensembl"/>
</dbReference>
<keyword evidence="6 8" id="KW-0838">Vasoactive</keyword>
<dbReference type="PANTHER" id="PTHR14066:SF10">
    <property type="entry name" value="NATRIURETIC PEPTIDES B"/>
    <property type="match status" value="1"/>
</dbReference>
<dbReference type="InterPro" id="IPR030480">
    <property type="entry name" value="Natr_peptide_CS"/>
</dbReference>
<feature type="chain" id="PRO_5017470195" evidence="9">
    <location>
        <begin position="22"/>
        <end position="187"/>
    </location>
</feature>
<keyword evidence="7" id="KW-1015">Disulfide bond</keyword>
<dbReference type="GO" id="GO:0006182">
    <property type="term" value="P:cGMP biosynthetic process"/>
    <property type="evidence" value="ECO:0007669"/>
    <property type="project" value="TreeGrafter"/>
</dbReference>
<dbReference type="InterPro" id="IPR002407">
    <property type="entry name" value="Natriuretic_peptide_atrial"/>
</dbReference>
<dbReference type="SMART" id="SM00183">
    <property type="entry name" value="NAT_PEP"/>
    <property type="match status" value="1"/>
</dbReference>
<dbReference type="Pfam" id="PF00212">
    <property type="entry name" value="ANP"/>
    <property type="match status" value="1"/>
</dbReference>
<keyword evidence="3" id="KW-0964">Secreted</keyword>
<dbReference type="GO" id="GO:0051427">
    <property type="term" value="F:hormone receptor binding"/>
    <property type="evidence" value="ECO:0007669"/>
    <property type="project" value="TreeGrafter"/>
</dbReference>
<organism evidence="10">
    <name type="scientific">Pundamilia nyererei</name>
    <dbReference type="NCBI Taxonomy" id="303518"/>
    <lineage>
        <taxon>Eukaryota</taxon>
        <taxon>Metazoa</taxon>
        <taxon>Chordata</taxon>
        <taxon>Craniata</taxon>
        <taxon>Vertebrata</taxon>
        <taxon>Euteleostomi</taxon>
        <taxon>Actinopterygii</taxon>
        <taxon>Neopterygii</taxon>
        <taxon>Teleostei</taxon>
        <taxon>Neoteleostei</taxon>
        <taxon>Acanthomorphata</taxon>
        <taxon>Ovalentaria</taxon>
        <taxon>Cichlomorphae</taxon>
        <taxon>Cichliformes</taxon>
        <taxon>Cichlidae</taxon>
        <taxon>African cichlids</taxon>
        <taxon>Pseudocrenilabrinae</taxon>
        <taxon>Haplochromini</taxon>
        <taxon>Pundamilia</taxon>
    </lineage>
</organism>
<keyword evidence="4" id="KW-0372">Hormone</keyword>
<dbReference type="GO" id="GO:0005179">
    <property type="term" value="F:hormone activity"/>
    <property type="evidence" value="ECO:0007669"/>
    <property type="project" value="UniProtKB-KW"/>
</dbReference>
<dbReference type="InterPro" id="IPR000663">
    <property type="entry name" value="Natr_peptide"/>
</dbReference>
<dbReference type="GO" id="GO:0019934">
    <property type="term" value="P:cGMP-mediated signaling"/>
    <property type="evidence" value="ECO:0007669"/>
    <property type="project" value="TreeGrafter"/>
</dbReference>
<evidence type="ECO:0000256" key="2">
    <source>
        <dbReference type="ARBA" id="ARBA00009041"/>
    </source>
</evidence>
<dbReference type="GO" id="GO:0007168">
    <property type="term" value="P:receptor guanylyl cyclase signaling pathway"/>
    <property type="evidence" value="ECO:0007669"/>
    <property type="project" value="TreeGrafter"/>
</dbReference>
<evidence type="ECO:0000256" key="7">
    <source>
        <dbReference type="ARBA" id="ARBA00023157"/>
    </source>
</evidence>
<evidence type="ECO:0000256" key="3">
    <source>
        <dbReference type="ARBA" id="ARBA00022525"/>
    </source>
</evidence>
<sequence length="187" mass="20881">MRTEVLWGVLALLCQQTLVSSHILGRPSSANDLAQLKSLLERFEETLDEVVQKEDLEAYYDDMNQEPKSSQASQGWDQEGNQEPLISEKAQPLTEGKTVNQRSRLQDLLMATRKRTSGCFGARIDRIGNVSGLGCNSGRGRTAVGEAKHKFELNLLNKYRALEHVNPQKCACSWILTKCAFTYSTSS</sequence>
<evidence type="ECO:0000256" key="9">
    <source>
        <dbReference type="SAM" id="SignalP"/>
    </source>
</evidence>
<name>A0A3B4H3A9_9CICH</name>
<evidence type="ECO:0000256" key="5">
    <source>
        <dbReference type="ARBA" id="ARBA00022729"/>
    </source>
</evidence>
<protein>
    <submittedName>
        <fullName evidence="10">Natriuretic peptide A</fullName>
    </submittedName>
</protein>
<evidence type="ECO:0000256" key="8">
    <source>
        <dbReference type="RuleBase" id="RU003686"/>
    </source>
</evidence>
<dbReference type="GO" id="GO:0003085">
    <property type="term" value="P:negative regulation of systemic arterial blood pressure"/>
    <property type="evidence" value="ECO:0007669"/>
    <property type="project" value="TreeGrafter"/>
</dbReference>
<dbReference type="PRINTS" id="PR00710">
    <property type="entry name" value="NATPEPTIDES"/>
</dbReference>
<comment type="subcellular location">
    <subcellularLocation>
        <location evidence="1 8">Secreted</location>
    </subcellularLocation>
</comment>
<dbReference type="PROSITE" id="PS00263">
    <property type="entry name" value="NATRIURETIC_PEPTIDE"/>
    <property type="match status" value="1"/>
</dbReference>
<reference evidence="10" key="1">
    <citation type="submission" date="2023-09" db="UniProtKB">
        <authorList>
            <consortium name="Ensembl"/>
        </authorList>
    </citation>
    <scope>IDENTIFICATION</scope>
</reference>
<dbReference type="PANTHER" id="PTHR14066">
    <property type="entry name" value="ATRIAL NATRIURETIC FACTOR PRECURSOR"/>
    <property type="match status" value="1"/>
</dbReference>
<dbReference type="STRING" id="303518.ENSPNYP00000028058"/>
<proteinExistence type="inferred from homology"/>
<dbReference type="GO" id="GO:0097746">
    <property type="term" value="P:blood vessel diameter maintenance"/>
    <property type="evidence" value="ECO:0007669"/>
    <property type="project" value="UniProtKB-KW"/>
</dbReference>
<keyword evidence="5 9" id="KW-0732">Signal</keyword>
<dbReference type="GO" id="GO:0005737">
    <property type="term" value="C:cytoplasm"/>
    <property type="evidence" value="ECO:0007669"/>
    <property type="project" value="TreeGrafter"/>
</dbReference>
<dbReference type="InterPro" id="IPR050787">
    <property type="entry name" value="Natriuretic_peptide"/>
</dbReference>
<comment type="similarity">
    <text evidence="2 8">Belongs to the natriuretic peptide family.</text>
</comment>
<dbReference type="Ensembl" id="ENSPNYT00000028744.1">
    <property type="protein sequence ID" value="ENSPNYP00000028058.1"/>
    <property type="gene ID" value="ENSPNYG00000021122.1"/>
</dbReference>